<evidence type="ECO:0000256" key="1">
    <source>
        <dbReference type="ARBA" id="ARBA00004196"/>
    </source>
</evidence>
<organism evidence="4 5">
    <name type="scientific">Sulfobacillus harzensis</name>
    <dbReference type="NCBI Taxonomy" id="2729629"/>
    <lineage>
        <taxon>Bacteria</taxon>
        <taxon>Bacillati</taxon>
        <taxon>Bacillota</taxon>
        <taxon>Clostridia</taxon>
        <taxon>Eubacteriales</taxon>
        <taxon>Clostridiales Family XVII. Incertae Sedis</taxon>
        <taxon>Sulfobacillus</taxon>
    </lineage>
</organism>
<dbReference type="GO" id="GO:0030246">
    <property type="term" value="F:carbohydrate binding"/>
    <property type="evidence" value="ECO:0007669"/>
    <property type="project" value="TreeGrafter"/>
</dbReference>
<comment type="caution">
    <text evidence="4">The sequence shown here is derived from an EMBL/GenBank/DDBJ whole genome shotgun (WGS) entry which is preliminary data.</text>
</comment>
<comment type="similarity">
    <text evidence="2">Belongs to the bacterial solute-binding protein 2 family.</text>
</comment>
<dbReference type="Gene3D" id="3.40.50.2300">
    <property type="match status" value="2"/>
</dbReference>
<sequence length="339" mass="36007">MGGATIATTALLASCGIKTANASSGSGTDYPSHPKWKFVFVNHVTTNPFFVPTIYGIQDACNMTGCTYSWTGSETSQVSQMVNAIDAAIAANADGIATSIIDPTAFNAPIARALAAGIPVVSYNSDAPAGSPNKRMAYIGQNLYQAGQLLGQRILELVPKGSHIGLFIATPGSLNIQPRMDGIIAAIKAAGSPISYDVVATGALLEQELPAVQSWYQGHKSAKGMFAVDAGSTQSLGQVMKQYNLTSQGWHAGGFDLLPLTLQLIQEGYVDFTIDQQPYQQGFYPLLELYLYKLSGGLEYPSDIETGLKFITKANVAPYLKTKSRFEGSTSKELDLAKA</sequence>
<dbReference type="AlphaFoldDB" id="A0A7Y0L3T5"/>
<evidence type="ECO:0000259" key="3">
    <source>
        <dbReference type="Pfam" id="PF13407"/>
    </source>
</evidence>
<evidence type="ECO:0000256" key="2">
    <source>
        <dbReference type="ARBA" id="ARBA00007639"/>
    </source>
</evidence>
<comment type="subcellular location">
    <subcellularLocation>
        <location evidence="1">Cell envelope</location>
    </subcellularLocation>
</comment>
<accession>A0A7Y0L3T5</accession>
<dbReference type="SUPFAM" id="SSF53822">
    <property type="entry name" value="Periplasmic binding protein-like I"/>
    <property type="match status" value="1"/>
</dbReference>
<proteinExistence type="inferred from homology"/>
<evidence type="ECO:0000313" key="4">
    <source>
        <dbReference type="EMBL" id="NMP22814.1"/>
    </source>
</evidence>
<dbReference type="Proteomes" id="UP000533476">
    <property type="component" value="Unassembled WGS sequence"/>
</dbReference>
<dbReference type="InterPro" id="IPR050555">
    <property type="entry name" value="Bact_Solute-Bind_Prot2"/>
</dbReference>
<gene>
    <name evidence="4" type="ORF">HIJ39_10680</name>
</gene>
<dbReference type="GO" id="GO:0030288">
    <property type="term" value="C:outer membrane-bounded periplasmic space"/>
    <property type="evidence" value="ECO:0007669"/>
    <property type="project" value="TreeGrafter"/>
</dbReference>
<name>A0A7Y0L3T5_9FIRM</name>
<dbReference type="EMBL" id="JABBVZ010000031">
    <property type="protein sequence ID" value="NMP22814.1"/>
    <property type="molecule type" value="Genomic_DNA"/>
</dbReference>
<protein>
    <submittedName>
        <fullName evidence="4">Sugar ABC transporter substrate-binding protein</fullName>
    </submittedName>
</protein>
<feature type="domain" description="Periplasmic binding protein" evidence="3">
    <location>
        <begin position="38"/>
        <end position="286"/>
    </location>
</feature>
<dbReference type="Pfam" id="PF13407">
    <property type="entry name" value="Peripla_BP_4"/>
    <property type="match status" value="1"/>
</dbReference>
<dbReference type="CDD" id="cd19965">
    <property type="entry name" value="PBP1_ABC_sugar_binding-like"/>
    <property type="match status" value="1"/>
</dbReference>
<dbReference type="InterPro" id="IPR025997">
    <property type="entry name" value="SBP_2_dom"/>
</dbReference>
<dbReference type="InterPro" id="IPR028082">
    <property type="entry name" value="Peripla_BP_I"/>
</dbReference>
<reference evidence="4 5" key="1">
    <citation type="submission" date="2020-04" db="EMBL/GenBank/DDBJ databases">
        <authorList>
            <person name="Zhang R."/>
            <person name="Schippers A."/>
        </authorList>
    </citation>
    <scope>NUCLEOTIDE SEQUENCE [LARGE SCALE GENOMIC DNA]</scope>
    <source>
        <strain evidence="4 5">DSM 109850</strain>
    </source>
</reference>
<evidence type="ECO:0000313" key="5">
    <source>
        <dbReference type="Proteomes" id="UP000533476"/>
    </source>
</evidence>
<dbReference type="PANTHER" id="PTHR30036">
    <property type="entry name" value="D-XYLOSE-BINDING PERIPLASMIC PROTEIN"/>
    <property type="match status" value="1"/>
</dbReference>
<keyword evidence="5" id="KW-1185">Reference proteome</keyword>
<dbReference type="PANTHER" id="PTHR30036:SF7">
    <property type="entry name" value="ABC TRANSPORTER PERIPLASMIC-BINDING PROTEIN YPHF"/>
    <property type="match status" value="1"/>
</dbReference>